<comment type="subcellular location">
    <subcellularLocation>
        <location evidence="1 8">Nucleus</location>
    </subcellularLocation>
</comment>
<dbReference type="GO" id="GO:0005682">
    <property type="term" value="C:U5 snRNP"/>
    <property type="evidence" value="ECO:0007669"/>
    <property type="project" value="UniProtKB-UniRule"/>
</dbReference>
<dbReference type="GO" id="GO:0000398">
    <property type="term" value="P:mRNA splicing, via spliceosome"/>
    <property type="evidence" value="ECO:0007669"/>
    <property type="project" value="InterPro"/>
</dbReference>
<dbReference type="Proteomes" id="UP001432027">
    <property type="component" value="Unassembled WGS sequence"/>
</dbReference>
<dbReference type="PANTHER" id="PTHR12052">
    <property type="entry name" value="THIOREDOXIN-LIKE PROTEN 4A, 4B"/>
    <property type="match status" value="1"/>
</dbReference>
<dbReference type="GO" id="GO:0005681">
    <property type="term" value="C:spliceosomal complex"/>
    <property type="evidence" value="ECO:0007669"/>
    <property type="project" value="TreeGrafter"/>
</dbReference>
<gene>
    <name evidence="10" type="ORF">PENTCL1PPCAC_25948</name>
</gene>
<evidence type="ECO:0000256" key="1">
    <source>
        <dbReference type="ARBA" id="ARBA00004123"/>
    </source>
</evidence>
<dbReference type="InterPro" id="IPR036249">
    <property type="entry name" value="Thioredoxin-like_sf"/>
</dbReference>
<name>A0AAV5UCI0_9BILA</name>
<evidence type="ECO:0000256" key="5">
    <source>
        <dbReference type="ARBA" id="ARBA00023242"/>
    </source>
</evidence>
<keyword evidence="3 8" id="KW-0507">mRNA processing</keyword>
<dbReference type="InterPro" id="IPR004123">
    <property type="entry name" value="Dim1"/>
</dbReference>
<dbReference type="Pfam" id="PF02966">
    <property type="entry name" value="DIM1"/>
    <property type="match status" value="1"/>
</dbReference>
<dbReference type="GO" id="GO:0046540">
    <property type="term" value="C:U4/U6 x U5 tri-snRNP complex"/>
    <property type="evidence" value="ECO:0007669"/>
    <property type="project" value="UniProtKB-UniRule"/>
</dbReference>
<comment type="similarity">
    <text evidence="2 8">Belongs to the DIM1 family.</text>
</comment>
<evidence type="ECO:0000256" key="8">
    <source>
        <dbReference type="PIRNR" id="PIRNR017199"/>
    </source>
</evidence>
<dbReference type="SMART" id="SM01410">
    <property type="entry name" value="DIM1"/>
    <property type="match status" value="1"/>
</dbReference>
<evidence type="ECO:0000256" key="7">
    <source>
        <dbReference type="ARBA" id="ARBA00065304"/>
    </source>
</evidence>
<protein>
    <recommendedName>
        <fullName evidence="8">Thioredoxin-like protein</fullName>
    </recommendedName>
</protein>
<dbReference type="Gene3D" id="3.40.30.10">
    <property type="entry name" value="Glutaredoxin"/>
    <property type="match status" value="1"/>
</dbReference>
<dbReference type="PIRSF" id="PIRSF017199">
    <property type="entry name" value="mRNA_splic_U5"/>
    <property type="match status" value="1"/>
</dbReference>
<sequence>MSYMLTHLNNGWQVDQAILAEEDRVVIIRFGHDWDPTCMRMDEVLLTHLSRVIHSFHSNLKIATKVKNFAVIYVVDITKVGLFTPEVPDFNKMYELYDPCTVMFFFRNKHIMIDLGTGNNNKISWAMSDGQEFIDIIETVYRGARKGRGLVVSPKDYSTKYKY</sequence>
<comment type="caution">
    <text evidence="10">The sequence shown here is derived from an EMBL/GenBank/DDBJ whole genome shotgun (WGS) entry which is preliminary data.</text>
</comment>
<evidence type="ECO:0000313" key="11">
    <source>
        <dbReference type="Proteomes" id="UP001432027"/>
    </source>
</evidence>
<proteinExistence type="inferred from homology"/>
<keyword evidence="4 8" id="KW-0508">mRNA splicing</keyword>
<dbReference type="EMBL" id="BTSX01000006">
    <property type="protein sequence ID" value="GMT03774.1"/>
    <property type="molecule type" value="Genomic_DNA"/>
</dbReference>
<dbReference type="SUPFAM" id="SSF52833">
    <property type="entry name" value="Thioredoxin-like"/>
    <property type="match status" value="1"/>
</dbReference>
<feature type="disulfide bond" evidence="9">
    <location>
        <begin position="38"/>
        <end position="100"/>
    </location>
</feature>
<organism evidence="10 11">
    <name type="scientific">Pristionchus entomophagus</name>
    <dbReference type="NCBI Taxonomy" id="358040"/>
    <lineage>
        <taxon>Eukaryota</taxon>
        <taxon>Metazoa</taxon>
        <taxon>Ecdysozoa</taxon>
        <taxon>Nematoda</taxon>
        <taxon>Chromadorea</taxon>
        <taxon>Rhabditida</taxon>
        <taxon>Rhabditina</taxon>
        <taxon>Diplogasteromorpha</taxon>
        <taxon>Diplogasteroidea</taxon>
        <taxon>Neodiplogasteridae</taxon>
        <taxon>Pristionchus</taxon>
    </lineage>
</organism>
<comment type="function">
    <text evidence="8">Plays role in pre-mRNA splicing.</text>
</comment>
<accession>A0AAV5UCI0</accession>
<evidence type="ECO:0000256" key="3">
    <source>
        <dbReference type="ARBA" id="ARBA00022664"/>
    </source>
</evidence>
<evidence type="ECO:0000256" key="2">
    <source>
        <dbReference type="ARBA" id="ARBA00008241"/>
    </source>
</evidence>
<comment type="function">
    <text evidence="6">Plays a role in pre-mRNA splicing as component of the U5 snRNP and U4/U6-U5 tri-snRNP complexes that are involved in spliceosome assembly, and as component of the precatalytic spliceosome (spliceosome B complex).</text>
</comment>
<keyword evidence="5 8" id="KW-0539">Nucleus</keyword>
<reference evidence="10" key="1">
    <citation type="submission" date="2023-10" db="EMBL/GenBank/DDBJ databases">
        <title>Genome assembly of Pristionchus species.</title>
        <authorList>
            <person name="Yoshida K."/>
            <person name="Sommer R.J."/>
        </authorList>
    </citation>
    <scope>NUCLEOTIDE SEQUENCE</scope>
    <source>
        <strain evidence="10">RS0144</strain>
    </source>
</reference>
<dbReference type="PANTHER" id="PTHR12052:SF5">
    <property type="entry name" value="THIOREDOXIN-LIKE PROTEIN 4A"/>
    <property type="match status" value="1"/>
</dbReference>
<evidence type="ECO:0000256" key="9">
    <source>
        <dbReference type="PIRSR" id="PIRSR017199-1"/>
    </source>
</evidence>
<keyword evidence="11" id="KW-1185">Reference proteome</keyword>
<evidence type="ECO:0000256" key="4">
    <source>
        <dbReference type="ARBA" id="ARBA00023187"/>
    </source>
</evidence>
<dbReference type="AlphaFoldDB" id="A0AAV5UCI0"/>
<evidence type="ECO:0000256" key="6">
    <source>
        <dbReference type="ARBA" id="ARBA00058660"/>
    </source>
</evidence>
<dbReference type="FunFam" id="3.40.30.10:FF:000004">
    <property type="entry name" value="Spliceosomal protein DIB1"/>
    <property type="match status" value="1"/>
</dbReference>
<evidence type="ECO:0000313" key="10">
    <source>
        <dbReference type="EMBL" id="GMT03774.1"/>
    </source>
</evidence>
<dbReference type="CDD" id="cd02954">
    <property type="entry name" value="DIM1"/>
    <property type="match status" value="1"/>
</dbReference>
<comment type="subunit">
    <text evidence="7">Component of the precatalytic spliceosome (spliceosome B complex). Component of the U5 snRNP complex. Component of the U4/U6-U5 tri-snRNP complex. The U4/U6-U5 tri-snRNP complex is a building block of the precatalytic spliceosome (spliceosome B complex). The U4/U6-U5 tri-snRNP complex is composed of the U4, U6 and U5 snRNAs and at least PRPF3, PRPF4, PRPF6, PRPF8, PRPF31, SNRNP200, TXNL4A, SNRNP40, SNRPB, SNRPD1, SNRPD2, SNRPD3, SNRPE, SNRPF, SNRPG, DDX23, CD2BP2, PPIH, SNU13, EFTUD2, SART1 and USP39, plus LSM2, LSM3, LSM4, LSM5, LSM6, LSM7 and LSM8. Directly interacts with CD2BP2. Interacts with HNRPF, HNRPH2, NEDD9 and PQBP1. Interacts with ERBB4.</text>
</comment>